<dbReference type="Proteomes" id="UP001609175">
    <property type="component" value="Unassembled WGS sequence"/>
</dbReference>
<dbReference type="PROSITE" id="PS00108">
    <property type="entry name" value="PROTEIN_KINASE_ST"/>
    <property type="match status" value="1"/>
</dbReference>
<feature type="compositionally biased region" description="Pro residues" evidence="4">
    <location>
        <begin position="275"/>
        <end position="287"/>
    </location>
</feature>
<dbReference type="Pfam" id="PF00069">
    <property type="entry name" value="Pkinase"/>
    <property type="match status" value="1"/>
</dbReference>
<dbReference type="GO" id="GO:0016301">
    <property type="term" value="F:kinase activity"/>
    <property type="evidence" value="ECO:0007669"/>
    <property type="project" value="UniProtKB-KW"/>
</dbReference>
<proteinExistence type="predicted"/>
<accession>A0ABW7JSG4</accession>
<dbReference type="Gene3D" id="3.30.200.20">
    <property type="entry name" value="Phosphorylase Kinase, domain 1"/>
    <property type="match status" value="1"/>
</dbReference>
<dbReference type="RefSeq" id="WP_395115659.1">
    <property type="nucleotide sequence ID" value="NZ_JBIMSO010000059.1"/>
</dbReference>
<comment type="caution">
    <text evidence="7">The sequence shown here is derived from an EMBL/GenBank/DDBJ whole genome shotgun (WGS) entry which is preliminary data.</text>
</comment>
<dbReference type="SMART" id="SM00220">
    <property type="entry name" value="S_TKc"/>
    <property type="match status" value="1"/>
</dbReference>
<dbReference type="InterPro" id="IPR017441">
    <property type="entry name" value="Protein_kinase_ATP_BS"/>
</dbReference>
<dbReference type="NCBIfam" id="TIGR02276">
    <property type="entry name" value="beta_rpt_yvtn"/>
    <property type="match status" value="6"/>
</dbReference>
<name>A0ABW7JSG4_9NOCA</name>
<dbReference type="SUPFAM" id="SSF51004">
    <property type="entry name" value="C-terminal (heme d1) domain of cytochrome cd1-nitrite reductase"/>
    <property type="match status" value="1"/>
</dbReference>
<keyword evidence="1 3" id="KW-0547">Nucleotide-binding</keyword>
<keyword evidence="2 3" id="KW-0067">ATP-binding</keyword>
<feature type="transmembrane region" description="Helical" evidence="5">
    <location>
        <begin position="375"/>
        <end position="397"/>
    </location>
</feature>
<reference evidence="7 8" key="1">
    <citation type="submission" date="2024-10" db="EMBL/GenBank/DDBJ databases">
        <authorList>
            <person name="Riesco R."/>
        </authorList>
    </citation>
    <scope>NUCLEOTIDE SEQUENCE [LARGE SCALE GENOMIC DNA]</scope>
    <source>
        <strain evidence="7 8">NCIMB 15449</strain>
    </source>
</reference>
<evidence type="ECO:0000256" key="1">
    <source>
        <dbReference type="ARBA" id="ARBA00022741"/>
    </source>
</evidence>
<dbReference type="InterPro" id="IPR051200">
    <property type="entry name" value="Host-pathogen_enzymatic-act"/>
</dbReference>
<evidence type="ECO:0000256" key="4">
    <source>
        <dbReference type="SAM" id="MobiDB-lite"/>
    </source>
</evidence>
<dbReference type="PANTHER" id="PTHR47197">
    <property type="entry name" value="PROTEIN NIRF"/>
    <property type="match status" value="1"/>
</dbReference>
<keyword evidence="5" id="KW-1133">Transmembrane helix</keyword>
<dbReference type="InterPro" id="IPR000719">
    <property type="entry name" value="Prot_kinase_dom"/>
</dbReference>
<evidence type="ECO:0000259" key="6">
    <source>
        <dbReference type="PROSITE" id="PS50011"/>
    </source>
</evidence>
<dbReference type="CDD" id="cd14014">
    <property type="entry name" value="STKc_PknB_like"/>
    <property type="match status" value="1"/>
</dbReference>
<keyword evidence="7" id="KW-0418">Kinase</keyword>
<evidence type="ECO:0000313" key="7">
    <source>
        <dbReference type="EMBL" id="MFH5209971.1"/>
    </source>
</evidence>
<dbReference type="Gene3D" id="1.10.510.10">
    <property type="entry name" value="Transferase(Phosphotransferase) domain 1"/>
    <property type="match status" value="1"/>
</dbReference>
<dbReference type="InterPro" id="IPR011009">
    <property type="entry name" value="Kinase-like_dom_sf"/>
</dbReference>
<evidence type="ECO:0000256" key="5">
    <source>
        <dbReference type="SAM" id="Phobius"/>
    </source>
</evidence>
<feature type="compositionally biased region" description="Low complexity" evidence="4">
    <location>
        <begin position="406"/>
        <end position="415"/>
    </location>
</feature>
<organism evidence="7 8">
    <name type="scientific">Antrihabitans spumae</name>
    <dbReference type="NCBI Taxonomy" id="3373370"/>
    <lineage>
        <taxon>Bacteria</taxon>
        <taxon>Bacillati</taxon>
        <taxon>Actinomycetota</taxon>
        <taxon>Actinomycetes</taxon>
        <taxon>Mycobacteriales</taxon>
        <taxon>Nocardiaceae</taxon>
        <taxon>Antrihabitans</taxon>
    </lineage>
</organism>
<feature type="binding site" evidence="3">
    <location>
        <position position="38"/>
    </location>
    <ligand>
        <name>ATP</name>
        <dbReference type="ChEBI" id="CHEBI:30616"/>
    </ligand>
</feature>
<dbReference type="InterPro" id="IPR011964">
    <property type="entry name" value="YVTN_b-propeller_repeat"/>
</dbReference>
<protein>
    <submittedName>
        <fullName evidence="7">Serine/threonine-protein kinase</fullName>
    </submittedName>
</protein>
<evidence type="ECO:0000313" key="8">
    <source>
        <dbReference type="Proteomes" id="UP001609175"/>
    </source>
</evidence>
<evidence type="ECO:0000256" key="2">
    <source>
        <dbReference type="ARBA" id="ARBA00022840"/>
    </source>
</evidence>
<dbReference type="SUPFAM" id="SSF56112">
    <property type="entry name" value="Protein kinase-like (PK-like)"/>
    <property type="match status" value="1"/>
</dbReference>
<dbReference type="PROSITE" id="PS50011">
    <property type="entry name" value="PROTEIN_KINASE_DOM"/>
    <property type="match status" value="1"/>
</dbReference>
<dbReference type="InterPro" id="IPR008271">
    <property type="entry name" value="Ser/Thr_kinase_AS"/>
</dbReference>
<keyword evidence="5" id="KW-0472">Membrane</keyword>
<dbReference type="InterPro" id="IPR015943">
    <property type="entry name" value="WD40/YVTN_repeat-like_dom_sf"/>
</dbReference>
<keyword evidence="7" id="KW-0808">Transferase</keyword>
<dbReference type="EMBL" id="JBIMSO010000059">
    <property type="protein sequence ID" value="MFH5209971.1"/>
    <property type="molecule type" value="Genomic_DNA"/>
</dbReference>
<dbReference type="InterPro" id="IPR011048">
    <property type="entry name" value="Haem_d1_sf"/>
</dbReference>
<gene>
    <name evidence="7" type="ORF">ACHIPZ_17455</name>
</gene>
<feature type="region of interest" description="Disordered" evidence="4">
    <location>
        <begin position="272"/>
        <end position="291"/>
    </location>
</feature>
<dbReference type="PANTHER" id="PTHR47197:SF3">
    <property type="entry name" value="DIHYDRO-HEME D1 DEHYDROGENASE"/>
    <property type="match status" value="1"/>
</dbReference>
<keyword evidence="5" id="KW-0812">Transmembrane</keyword>
<dbReference type="PROSITE" id="PS00107">
    <property type="entry name" value="PROTEIN_KINASE_ATP"/>
    <property type="match status" value="1"/>
</dbReference>
<dbReference type="Gene3D" id="2.130.10.10">
    <property type="entry name" value="YVTN repeat-like/Quinoprotein amine dehydrogenase"/>
    <property type="match status" value="2"/>
</dbReference>
<feature type="compositionally biased region" description="Basic and acidic residues" evidence="4">
    <location>
        <begin position="300"/>
        <end position="313"/>
    </location>
</feature>
<evidence type="ECO:0000256" key="3">
    <source>
        <dbReference type="PROSITE-ProRule" id="PRU10141"/>
    </source>
</evidence>
<feature type="compositionally biased region" description="Pro residues" evidence="4">
    <location>
        <begin position="336"/>
        <end position="368"/>
    </location>
</feature>
<feature type="domain" description="Protein kinase" evidence="6">
    <location>
        <begin position="9"/>
        <end position="269"/>
    </location>
</feature>
<feature type="region of interest" description="Disordered" evidence="4">
    <location>
        <begin position="298"/>
        <end position="371"/>
    </location>
</feature>
<sequence>MDETPFGRYRLRELIGEGGMGQVYEAYDTMTDRIVALKVLPQQMAADKEFRERFRREAHAAAGLRDPHVVPIHDFGEIDGRLFLDMRLIEGTDVGAMLRASGPMPPRFAVSVIDQVGSALDAAHAEGLVHRDVKPSNMLVTPKNFVYLIDFGIARSVGDTNLTSTGIAIGTMTYMAPERFTTGQADARADVYALACVLHECLTASRPYPGKSLEQQVAGHLNTPPPKPSALRSSVPTAFDEVVARGMAKNPNDRYDTAGELAAAAYQALRAVPGPRLPTPPPPPPEEPTIDFSETRANATRHEQPQPTRRETSRQAPPPTMAVNPRTAETSIAPAVAPPPAPPPRRQNGPPPVPPLSRPPTPSRPQPQAPKSRRWIFVAAIVGILAVAGAFAAWQLAGSDDKSKESTASSSAGETTEPEVAIANGPAASIATTIPVGTTPVAVVIEANLRKLYAANADDSSISVIDVDSGAVTTSIDVGTTPVGLAVDSDTQTLYVANIGDGTLSVIDASTDSVTATIDIGKAIARIAVDPGTSSLFASNPDDGTVIVVDTSTREVVDTITVGAFPWGVTSDPSSQTVYVANSRDNTVSVIDSSTRAVRATIPVTDKPARIGIDPASQTAYVTHEDANVVSVLDTSSDTVVATVAVGAFPVGVVADTDLAVVYVSNINDNTISVIDTTSRSVVNTITAADGPSGMAVDPITHVLYAGNEYDGTVSVFAPAPS</sequence>
<feature type="region of interest" description="Disordered" evidence="4">
    <location>
        <begin position="399"/>
        <end position="421"/>
    </location>
</feature>